<reference evidence="1" key="1">
    <citation type="journal article" date="2015" name="Nature">
        <title>Complex archaea that bridge the gap between prokaryotes and eukaryotes.</title>
        <authorList>
            <person name="Spang A."/>
            <person name="Saw J.H."/>
            <person name="Jorgensen S.L."/>
            <person name="Zaremba-Niedzwiedzka K."/>
            <person name="Martijn J."/>
            <person name="Lind A.E."/>
            <person name="van Eijk R."/>
            <person name="Schleper C."/>
            <person name="Guy L."/>
            <person name="Ettema T.J."/>
        </authorList>
    </citation>
    <scope>NUCLEOTIDE SEQUENCE</scope>
</reference>
<gene>
    <name evidence="1" type="ORF">LCGC14_0162920</name>
</gene>
<proteinExistence type="predicted"/>
<name>A0A0F9XWA8_9ZZZZ</name>
<organism evidence="1">
    <name type="scientific">marine sediment metagenome</name>
    <dbReference type="NCBI Taxonomy" id="412755"/>
    <lineage>
        <taxon>unclassified sequences</taxon>
        <taxon>metagenomes</taxon>
        <taxon>ecological metagenomes</taxon>
    </lineage>
</organism>
<dbReference type="AlphaFoldDB" id="A0A0F9XWA8"/>
<dbReference type="SUPFAM" id="SSF57652">
    <property type="entry name" value="HIPIP (high potential iron protein)"/>
    <property type="match status" value="1"/>
</dbReference>
<sequence length="555" mass="62588">MPRLEEVFNQTQVQYQKARNPNSERCGNCEHWTGKQGSRTGSSGCRLVSGDIKADWWCILWNSRKNVDATFGDPDKREYDQGAVGDITARLTPAPEPRAGIIAPRVMRGEALDTLIQDWGENLADAPDAVHALIRSLLVEIEEEGQFIELWERISELGVPDLPTWETALREATAAPGLGDMADDPHSMMVGGTYSPQRSNRKVKGMSYFSLKPPRESPKDVDREIQGRINSRRGMGRRIQAARDWHRSQTGDKFHRALGRYNRSHSGRINMKPGEPQHESQPWFHAQVDLTEVGGVPCILVENKLLICSGTLPRSKYTEGREVWAYNGPLGLLDMHINFAKLTEGMETVRPWLKRNAKTMVLGLPTEGIIVIQEKKKTGFARTKRALKFCVFDSLSGYEAMQAYQIDQCRYRDTQEVLAEAVTYGVVRADSVDMIVDRVVKKLNMLNSLDTLQDTVFDTKSESLYVMLHPQMTMEEVENLRTGMSTEYPETRLLSTPTDPDSDWWVMWIPKPGATDVEPNLDEIFEPRADQPCPMPTAPEADILDKAIKSVAARV</sequence>
<dbReference type="Gene3D" id="4.10.490.10">
    <property type="entry name" value="High potential iron-sulphur protein"/>
    <property type="match status" value="1"/>
</dbReference>
<comment type="caution">
    <text evidence="1">The sequence shown here is derived from an EMBL/GenBank/DDBJ whole genome shotgun (WGS) entry which is preliminary data.</text>
</comment>
<evidence type="ECO:0000313" key="1">
    <source>
        <dbReference type="EMBL" id="KKN96648.1"/>
    </source>
</evidence>
<protein>
    <submittedName>
        <fullName evidence="1">Uncharacterized protein</fullName>
    </submittedName>
</protein>
<dbReference type="EMBL" id="LAZR01000062">
    <property type="protein sequence ID" value="KKN96648.1"/>
    <property type="molecule type" value="Genomic_DNA"/>
</dbReference>
<dbReference type="GO" id="GO:0019646">
    <property type="term" value="P:aerobic electron transport chain"/>
    <property type="evidence" value="ECO:0007669"/>
    <property type="project" value="InterPro"/>
</dbReference>
<dbReference type="InterPro" id="IPR036369">
    <property type="entry name" value="HIPIP_sf"/>
</dbReference>
<dbReference type="GO" id="GO:0009055">
    <property type="term" value="F:electron transfer activity"/>
    <property type="evidence" value="ECO:0007669"/>
    <property type="project" value="InterPro"/>
</dbReference>
<accession>A0A0F9XWA8</accession>